<comment type="similarity">
    <text evidence="3">Belongs to the GCKR-like family. MurNAc-6-P etherase subfamily.</text>
</comment>
<dbReference type="InterPro" id="IPR040190">
    <property type="entry name" value="MURQ/GCKR"/>
</dbReference>
<dbReference type="EC" id="4.2.1.126" evidence="3"/>
<dbReference type="GO" id="GO:0009254">
    <property type="term" value="P:peptidoglycan turnover"/>
    <property type="evidence" value="ECO:0007669"/>
    <property type="project" value="TreeGrafter"/>
</dbReference>
<evidence type="ECO:0000256" key="1">
    <source>
        <dbReference type="ARBA" id="ARBA00023239"/>
    </source>
</evidence>
<dbReference type="GO" id="GO:0046348">
    <property type="term" value="P:amino sugar catabolic process"/>
    <property type="evidence" value="ECO:0007669"/>
    <property type="project" value="InterPro"/>
</dbReference>
<organism evidence="5 6">
    <name type="scientific">Beutenbergia cavernae (strain ATCC BAA-8 / DSM 12333 / CCUG 43141 / JCM 11478 / NBRC 16432 / NCIMB 13614 / HKI 0122)</name>
    <dbReference type="NCBI Taxonomy" id="471853"/>
    <lineage>
        <taxon>Bacteria</taxon>
        <taxon>Bacillati</taxon>
        <taxon>Actinomycetota</taxon>
        <taxon>Actinomycetes</taxon>
        <taxon>Micrococcales</taxon>
        <taxon>Beutenbergiaceae</taxon>
        <taxon>Beutenbergia</taxon>
    </lineage>
</organism>
<dbReference type="AlphaFoldDB" id="C5BWH6"/>
<keyword evidence="6" id="KW-1185">Reference proteome</keyword>
<dbReference type="PANTHER" id="PTHR10088">
    <property type="entry name" value="GLUCOKINASE REGULATORY PROTEIN"/>
    <property type="match status" value="1"/>
</dbReference>
<dbReference type="PROSITE" id="PS01272">
    <property type="entry name" value="GCKR"/>
    <property type="match status" value="1"/>
</dbReference>
<reference evidence="5 6" key="1">
    <citation type="journal article" date="2009" name="Stand. Genomic Sci.">
        <title>Complete genome sequence of Beutenbergia cavernae type strain (HKI 0122).</title>
        <authorList>
            <person name="Land M."/>
            <person name="Pukall R."/>
            <person name="Abt B."/>
            <person name="Goker M."/>
            <person name="Rohde M."/>
            <person name="Glavina Del Rio T."/>
            <person name="Tice H."/>
            <person name="Copeland A."/>
            <person name="Cheng J.F."/>
            <person name="Lucas S."/>
            <person name="Chen F."/>
            <person name="Nolan M."/>
            <person name="Bruce D."/>
            <person name="Goodwin L."/>
            <person name="Pitluck S."/>
            <person name="Ivanova N."/>
            <person name="Mavromatis K."/>
            <person name="Ovchinnikova G."/>
            <person name="Pati A."/>
            <person name="Chen A."/>
            <person name="Palaniappan K."/>
            <person name="Hauser L."/>
            <person name="Chang Y.J."/>
            <person name="Jefferies C.C."/>
            <person name="Saunders E."/>
            <person name="Brettin T."/>
            <person name="Detter J.C."/>
            <person name="Han C."/>
            <person name="Chain P."/>
            <person name="Bristow J."/>
            <person name="Eisen J.A."/>
            <person name="Markowitz V."/>
            <person name="Hugenholtz P."/>
            <person name="Kyrpides N.C."/>
            <person name="Klenk H.P."/>
            <person name="Lapidus A."/>
        </authorList>
    </citation>
    <scope>NUCLEOTIDE SEQUENCE [LARGE SCALE GENOMIC DNA]</scope>
    <source>
        <strain evidence="6">ATCC BAA-8 / DSM 12333 / NBRC 16432</strain>
    </source>
</reference>
<dbReference type="GO" id="GO:0097173">
    <property type="term" value="P:N-acetylmuramic acid catabolic process"/>
    <property type="evidence" value="ECO:0007669"/>
    <property type="project" value="UniProtKB-UniPathway"/>
</dbReference>
<comment type="subunit">
    <text evidence="3">Homodimer.</text>
</comment>
<dbReference type="Proteomes" id="UP000007962">
    <property type="component" value="Chromosome"/>
</dbReference>
<dbReference type="PANTHER" id="PTHR10088:SF4">
    <property type="entry name" value="GLUCOKINASE REGULATORY PROTEIN"/>
    <property type="match status" value="1"/>
</dbReference>
<comment type="catalytic activity">
    <reaction evidence="3">
        <text>N-acetyl-D-muramate 6-phosphate + H2O = N-acetyl-D-glucosamine 6-phosphate + (R)-lactate</text>
        <dbReference type="Rhea" id="RHEA:26410"/>
        <dbReference type="ChEBI" id="CHEBI:15377"/>
        <dbReference type="ChEBI" id="CHEBI:16004"/>
        <dbReference type="ChEBI" id="CHEBI:57513"/>
        <dbReference type="ChEBI" id="CHEBI:58722"/>
        <dbReference type="EC" id="4.2.1.126"/>
    </reaction>
</comment>
<dbReference type="KEGG" id="bcv:Bcav_0370"/>
<evidence type="ECO:0000313" key="5">
    <source>
        <dbReference type="EMBL" id="ACQ78634.1"/>
    </source>
</evidence>
<dbReference type="InterPro" id="IPR005486">
    <property type="entry name" value="Glucokinase_regulatory_CS"/>
</dbReference>
<dbReference type="CDD" id="cd05007">
    <property type="entry name" value="SIS_Etherase"/>
    <property type="match status" value="1"/>
</dbReference>
<name>C5BWH6_BEUC1</name>
<dbReference type="NCBIfam" id="TIGR00274">
    <property type="entry name" value="N-acetylmuramic acid 6-phosphate etherase"/>
    <property type="match status" value="1"/>
</dbReference>
<dbReference type="Pfam" id="PF22645">
    <property type="entry name" value="GKRP_SIS_N"/>
    <property type="match status" value="1"/>
</dbReference>
<feature type="domain" description="SIS" evidence="4">
    <location>
        <begin position="64"/>
        <end position="227"/>
    </location>
</feature>
<feature type="active site" description="Proton donor" evidence="3">
    <location>
        <position position="92"/>
    </location>
</feature>
<dbReference type="OrthoDB" id="9813395at2"/>
<comment type="miscellaneous">
    <text evidence="3">A lyase-type mechanism (elimination/hydration) is suggested for the cleavage of the lactyl ether bond of MurNAc 6-phosphate, with the formation of an alpha,beta-unsaturated aldehyde intermediate with (E)-stereochemistry, followed by the syn addition of water to give product.</text>
</comment>
<dbReference type="InterPro" id="IPR005488">
    <property type="entry name" value="Etherase_MurQ"/>
</dbReference>
<dbReference type="GO" id="GO:0016803">
    <property type="term" value="F:ether hydrolase activity"/>
    <property type="evidence" value="ECO:0007669"/>
    <property type="project" value="TreeGrafter"/>
</dbReference>
<dbReference type="HAMAP" id="MF_00068">
    <property type="entry name" value="MurQ"/>
    <property type="match status" value="1"/>
</dbReference>
<evidence type="ECO:0000256" key="3">
    <source>
        <dbReference type="HAMAP-Rule" id="MF_00068"/>
    </source>
</evidence>
<evidence type="ECO:0000256" key="2">
    <source>
        <dbReference type="ARBA" id="ARBA00023277"/>
    </source>
</evidence>
<dbReference type="EMBL" id="CP001618">
    <property type="protein sequence ID" value="ACQ78634.1"/>
    <property type="molecule type" value="Genomic_DNA"/>
</dbReference>
<dbReference type="FunFam" id="3.40.50.10490:FF:000014">
    <property type="entry name" value="N-acetylmuramic acid 6-phosphate etherase"/>
    <property type="match status" value="1"/>
</dbReference>
<evidence type="ECO:0000259" key="4">
    <source>
        <dbReference type="PROSITE" id="PS51464"/>
    </source>
</evidence>
<dbReference type="NCBIfam" id="NF003915">
    <property type="entry name" value="PRK05441.1"/>
    <property type="match status" value="1"/>
</dbReference>
<feature type="active site" evidence="3">
    <location>
        <position position="123"/>
    </location>
</feature>
<dbReference type="GO" id="GO:0016301">
    <property type="term" value="F:kinase activity"/>
    <property type="evidence" value="ECO:0007669"/>
    <property type="project" value="UniProtKB-KW"/>
</dbReference>
<keyword evidence="2 3" id="KW-0119">Carbohydrate metabolism</keyword>
<dbReference type="GO" id="GO:0097367">
    <property type="term" value="F:carbohydrate derivative binding"/>
    <property type="evidence" value="ECO:0007669"/>
    <property type="project" value="InterPro"/>
</dbReference>
<dbReference type="eggNOG" id="COG2103">
    <property type="taxonomic scope" value="Bacteria"/>
</dbReference>
<dbReference type="UniPathway" id="UPA00342"/>
<dbReference type="Gene3D" id="1.10.8.1080">
    <property type="match status" value="1"/>
</dbReference>
<evidence type="ECO:0000313" key="6">
    <source>
        <dbReference type="Proteomes" id="UP000007962"/>
    </source>
</evidence>
<proteinExistence type="inferred from homology"/>
<dbReference type="InterPro" id="IPR001347">
    <property type="entry name" value="SIS_dom"/>
</dbReference>
<dbReference type="HOGENOM" id="CLU_049049_1_1_11"/>
<gene>
    <name evidence="3" type="primary">murQ</name>
    <name evidence="5" type="ordered locus">Bcav_0370</name>
</gene>
<dbReference type="Gene3D" id="3.40.50.10490">
    <property type="entry name" value="Glucose-6-phosphate isomerase like protein, domain 1"/>
    <property type="match status" value="1"/>
</dbReference>
<keyword evidence="1 3" id="KW-0456">Lyase</keyword>
<protein>
    <recommendedName>
        <fullName evidence="3">N-acetylmuramic acid 6-phosphate etherase</fullName>
        <shortName evidence="3">MurNAc-6-P etherase</shortName>
        <ecNumber evidence="3">4.2.1.126</ecNumber>
    </recommendedName>
    <alternativeName>
        <fullName evidence="3">N-acetylmuramic acid 6-phosphate hydrolase</fullName>
    </alternativeName>
    <alternativeName>
        <fullName evidence="3">N-acetylmuramic acid 6-phosphate lyase</fullName>
    </alternativeName>
</protein>
<dbReference type="RefSeq" id="WP_012725414.1">
    <property type="nucleotide sequence ID" value="NC_012669.1"/>
</dbReference>
<dbReference type="SUPFAM" id="SSF53697">
    <property type="entry name" value="SIS domain"/>
    <property type="match status" value="1"/>
</dbReference>
<dbReference type="STRING" id="471853.Bcav_0370"/>
<comment type="function">
    <text evidence="3">Specifically catalyzes the cleavage of the D-lactyl ether substituent of MurNAc 6-phosphate, producing GlcNAc 6-phosphate and D-lactate.</text>
</comment>
<keyword evidence="5" id="KW-0808">Transferase</keyword>
<dbReference type="InterPro" id="IPR046348">
    <property type="entry name" value="SIS_dom_sf"/>
</dbReference>
<sequence>MDEATTNGVVDLSGLATEAIDPRYGHLDELSTTDIVLAMNEAEQSVPAAVRAVAPAIAGAIDAIAERMSRGGRLFYVGAGTPGRLGVLDASECPPTFHTDPELVQAIIAGGPSAVFRSVEGAEDRADDGAAAIAERGVTADDSVVGITASGRTPYVLGAVEEAGRRGALTVGLCCNPHAALSSLVAHPLEVVVGPEVLAGSTRLKAGSAQKQVLNAISTTVMVRLGKTYGNLMVDVTASNAKLRARALRLVQRITGADQADAAAALAAADHRVPQASVMLARGVDAAEADRLVTAAGGRLADILHRA</sequence>
<comment type="pathway">
    <text evidence="3">Amino-sugar metabolism; N-acetylmuramate degradation.</text>
</comment>
<dbReference type="Pfam" id="PF20741">
    <property type="entry name" value="GKRP-like_C"/>
    <property type="match status" value="1"/>
</dbReference>
<dbReference type="GO" id="GO:0016835">
    <property type="term" value="F:carbon-oxygen lyase activity"/>
    <property type="evidence" value="ECO:0007669"/>
    <property type="project" value="UniProtKB-UniRule"/>
</dbReference>
<dbReference type="NCBIfam" id="NF009222">
    <property type="entry name" value="PRK12570.1"/>
    <property type="match status" value="1"/>
</dbReference>
<accession>C5BWH6</accession>
<dbReference type="PROSITE" id="PS51464">
    <property type="entry name" value="SIS"/>
    <property type="match status" value="1"/>
</dbReference>
<keyword evidence="5" id="KW-0418">Kinase</keyword>